<keyword evidence="4" id="KW-1185">Reference proteome</keyword>
<name>A0A0D8J8E5_9BACT</name>
<dbReference type="Gene3D" id="3.40.50.970">
    <property type="match status" value="1"/>
</dbReference>
<dbReference type="RefSeq" id="WP_045033445.1">
    <property type="nucleotide sequence ID" value="NZ_JRHC01000007.1"/>
</dbReference>
<evidence type="ECO:0000313" key="4">
    <source>
        <dbReference type="Proteomes" id="UP000032544"/>
    </source>
</evidence>
<dbReference type="Pfam" id="PF02775">
    <property type="entry name" value="TPP_enzyme_C"/>
    <property type="match status" value="1"/>
</dbReference>
<dbReference type="AlphaFoldDB" id="A0A0D8J8E5"/>
<feature type="domain" description="Thiamine pyrophosphate enzyme TPP-binding" evidence="2">
    <location>
        <begin position="67"/>
        <end position="218"/>
    </location>
</feature>
<dbReference type="InterPro" id="IPR051457">
    <property type="entry name" value="2-oxoacid:Fd_oxidoreductase"/>
</dbReference>
<dbReference type="CDD" id="cd03375">
    <property type="entry name" value="TPP_OGFOR"/>
    <property type="match status" value="1"/>
</dbReference>
<keyword evidence="1" id="KW-0560">Oxidoreductase</keyword>
<dbReference type="GO" id="GO:0044281">
    <property type="term" value="P:small molecule metabolic process"/>
    <property type="evidence" value="ECO:0007669"/>
    <property type="project" value="UniProtKB-ARBA"/>
</dbReference>
<dbReference type="SUPFAM" id="SSF52518">
    <property type="entry name" value="Thiamin diphosphate-binding fold (THDP-binding)"/>
    <property type="match status" value="1"/>
</dbReference>
<dbReference type="GO" id="GO:0045333">
    <property type="term" value="P:cellular respiration"/>
    <property type="evidence" value="ECO:0007669"/>
    <property type="project" value="UniProtKB-ARBA"/>
</dbReference>
<dbReference type="Proteomes" id="UP000032544">
    <property type="component" value="Unassembled WGS sequence"/>
</dbReference>
<dbReference type="InterPro" id="IPR011766">
    <property type="entry name" value="TPP_enzyme_TPP-bd"/>
</dbReference>
<reference evidence="3 4" key="1">
    <citation type="submission" date="2014-09" db="EMBL/GenBank/DDBJ databases">
        <title>Draft Genome Sequence of Draconibacterium sp. JN14CK-3.</title>
        <authorList>
            <person name="Dong C."/>
            <person name="Lai Q."/>
            <person name="Shao Z."/>
        </authorList>
    </citation>
    <scope>NUCLEOTIDE SEQUENCE [LARGE SCALE GENOMIC DNA]</scope>
    <source>
        <strain evidence="3 4">JN14CK-3</strain>
    </source>
</reference>
<dbReference type="PATRIC" id="fig|1544798.3.peg.4710"/>
<accession>A0A0D8J8E5</accession>
<dbReference type="STRING" id="1544798.LH29_22630"/>
<organism evidence="3 4">
    <name type="scientific">Draconibacterium sediminis</name>
    <dbReference type="NCBI Taxonomy" id="1544798"/>
    <lineage>
        <taxon>Bacteria</taxon>
        <taxon>Pseudomonadati</taxon>
        <taxon>Bacteroidota</taxon>
        <taxon>Bacteroidia</taxon>
        <taxon>Marinilabiliales</taxon>
        <taxon>Prolixibacteraceae</taxon>
        <taxon>Draconibacterium</taxon>
    </lineage>
</organism>
<dbReference type="EMBL" id="JRHC01000007">
    <property type="protein sequence ID" value="KJF42073.1"/>
    <property type="molecule type" value="Genomic_DNA"/>
</dbReference>
<sequence length="261" mass="28517">MDIKEIIKPENLVYQKSEVLNDDIMHYCPGCSHGVVHKILAELIEEMGLQEKTIGIAPVGCAVFAYNYIDIDWQEAAHGRAPAVATGVARVNPDNFVFTYQGDGDLASIGAAEIMHACNRGENILVVFINNGIYGMTGGQMAPTTLEGMVTATTPYGRNVDLNGYPMKITNLIAQLPGTSYVTRQAVHTAATARKCKRSLKKAIQNVLDKKGTSFVEVVSTCNSGWKMSPVEANNWMEENMIPYYPLGDLKDSVKGEHSEN</sequence>
<evidence type="ECO:0000256" key="1">
    <source>
        <dbReference type="ARBA" id="ARBA00023002"/>
    </source>
</evidence>
<gene>
    <name evidence="3" type="ORF">LH29_22630</name>
</gene>
<dbReference type="PANTHER" id="PTHR48084:SF3">
    <property type="entry name" value="SUBUNIT OF PYRUVATE:FLAVODOXIN OXIDOREDUCTASE"/>
    <property type="match status" value="1"/>
</dbReference>
<dbReference type="OrthoDB" id="9775140at2"/>
<proteinExistence type="predicted"/>
<dbReference type="InterPro" id="IPR029061">
    <property type="entry name" value="THDP-binding"/>
</dbReference>
<dbReference type="GO" id="GO:0016625">
    <property type="term" value="F:oxidoreductase activity, acting on the aldehyde or oxo group of donors, iron-sulfur protein as acceptor"/>
    <property type="evidence" value="ECO:0007669"/>
    <property type="project" value="UniProtKB-ARBA"/>
</dbReference>
<dbReference type="GO" id="GO:0030976">
    <property type="term" value="F:thiamine pyrophosphate binding"/>
    <property type="evidence" value="ECO:0007669"/>
    <property type="project" value="InterPro"/>
</dbReference>
<protein>
    <submittedName>
        <fullName evidence="3">2-oxoglutarate oxidoreductase</fullName>
    </submittedName>
</protein>
<comment type="caution">
    <text evidence="3">The sequence shown here is derived from an EMBL/GenBank/DDBJ whole genome shotgun (WGS) entry which is preliminary data.</text>
</comment>
<evidence type="ECO:0000313" key="3">
    <source>
        <dbReference type="EMBL" id="KJF42073.1"/>
    </source>
</evidence>
<dbReference type="PANTHER" id="PTHR48084">
    <property type="entry name" value="2-OXOGLUTARATE OXIDOREDUCTASE SUBUNIT KORB-RELATED"/>
    <property type="match status" value="1"/>
</dbReference>
<evidence type="ECO:0000259" key="2">
    <source>
        <dbReference type="Pfam" id="PF02775"/>
    </source>
</evidence>